<keyword evidence="2" id="KW-0285">Flavoprotein</keyword>
<reference evidence="8" key="1">
    <citation type="submission" date="2017-08" db="EMBL/GenBank/DDBJ databases">
        <authorList>
            <person name="Grouzdev D.S."/>
            <person name="Gaisin V.A."/>
            <person name="Rysina M.S."/>
            <person name="Gorlenko V.M."/>
        </authorList>
    </citation>
    <scope>NUCLEOTIDE SEQUENCE [LARGE SCALE GENOMIC DNA]</scope>
    <source>
        <strain evidence="8">Kir15-3F</strain>
    </source>
</reference>
<name>A0A2A6RNS0_9CHLR</name>
<evidence type="ECO:0000313" key="7">
    <source>
        <dbReference type="EMBL" id="PDW04528.1"/>
    </source>
</evidence>
<dbReference type="AlphaFoldDB" id="A0A2A6RNS0"/>
<proteinExistence type="predicted"/>
<dbReference type="RefSeq" id="WP_097642651.1">
    <property type="nucleotide sequence ID" value="NZ_NQWI01000008.1"/>
</dbReference>
<dbReference type="InterPro" id="IPR044152">
    <property type="entry name" value="YqjM-like"/>
</dbReference>
<organism evidence="7 8">
    <name type="scientific">Candidatus Viridilinea mediisalina</name>
    <dbReference type="NCBI Taxonomy" id="2024553"/>
    <lineage>
        <taxon>Bacteria</taxon>
        <taxon>Bacillati</taxon>
        <taxon>Chloroflexota</taxon>
        <taxon>Chloroflexia</taxon>
        <taxon>Chloroflexales</taxon>
        <taxon>Chloroflexineae</taxon>
        <taxon>Oscillochloridaceae</taxon>
        <taxon>Candidatus Viridilinea</taxon>
    </lineage>
</organism>
<comment type="cofactor">
    <cofactor evidence="1">
        <name>FMN</name>
        <dbReference type="ChEBI" id="CHEBI:58210"/>
    </cofactor>
</comment>
<keyword evidence="8" id="KW-1185">Reference proteome</keyword>
<dbReference type="InterPro" id="IPR013785">
    <property type="entry name" value="Aldolase_TIM"/>
</dbReference>
<evidence type="ECO:0000256" key="1">
    <source>
        <dbReference type="ARBA" id="ARBA00001917"/>
    </source>
</evidence>
<dbReference type="PANTHER" id="PTHR43303:SF4">
    <property type="entry name" value="NADPH DEHYDROGENASE C23G7.10C-RELATED"/>
    <property type="match status" value="1"/>
</dbReference>
<evidence type="ECO:0000256" key="3">
    <source>
        <dbReference type="ARBA" id="ARBA00022643"/>
    </source>
</evidence>
<dbReference type="EMBL" id="NQWI01000008">
    <property type="protein sequence ID" value="PDW04528.1"/>
    <property type="molecule type" value="Genomic_DNA"/>
</dbReference>
<keyword evidence="3" id="KW-0288">FMN</keyword>
<evidence type="ECO:0000256" key="4">
    <source>
        <dbReference type="ARBA" id="ARBA00022857"/>
    </source>
</evidence>
<dbReference type="GO" id="GO:0050661">
    <property type="term" value="F:NADP binding"/>
    <property type="evidence" value="ECO:0007669"/>
    <property type="project" value="InterPro"/>
</dbReference>
<feature type="domain" description="NADH:flavin oxidoreductase/NADH oxidase N-terminal" evidence="6">
    <location>
        <begin position="111"/>
        <end position="299"/>
    </location>
</feature>
<dbReference type="PANTHER" id="PTHR43303">
    <property type="entry name" value="NADPH DEHYDROGENASE C23G7.10C-RELATED"/>
    <property type="match status" value="1"/>
</dbReference>
<sequence>MADLFSSLQIGGRTLRNRIVMAPLPSGTANNDGFVGNSAIDYYARLAQGGVGLILSETLLVRPPNTPQAHFGLYSDLFVPRLRQLVTLVRIQGARILLTLDAPVPEATIATAALQQLGEAFILAIARAQRTGADGVLLSAADGGLLHQLLSPLYNQRIDHYGTPSGRSRLMLEIVEGSRAWIGKRIILGVRLLPDEFTPGGLNAQDARMLARRLSAAGMQLLDLAAPPAQAHVARFPGWAIPLAHTIRRVLDVPVIGSGELDDPHLADSIIRDGMVDLVMLDEALYHDPDWPLRAQKVLLDAE</sequence>
<dbReference type="Pfam" id="PF00724">
    <property type="entry name" value="Oxidored_FMN"/>
    <property type="match status" value="2"/>
</dbReference>
<evidence type="ECO:0000259" key="6">
    <source>
        <dbReference type="Pfam" id="PF00724"/>
    </source>
</evidence>
<dbReference type="GO" id="GO:0003959">
    <property type="term" value="F:NADPH dehydrogenase activity"/>
    <property type="evidence" value="ECO:0007669"/>
    <property type="project" value="InterPro"/>
</dbReference>
<protein>
    <recommendedName>
        <fullName evidence="6">NADH:flavin oxidoreductase/NADH oxidase N-terminal domain-containing protein</fullName>
    </recommendedName>
</protein>
<dbReference type="Proteomes" id="UP000220527">
    <property type="component" value="Unassembled WGS sequence"/>
</dbReference>
<dbReference type="GO" id="GO:0010181">
    <property type="term" value="F:FMN binding"/>
    <property type="evidence" value="ECO:0007669"/>
    <property type="project" value="InterPro"/>
</dbReference>
<accession>A0A2A6RNS0</accession>
<keyword evidence="4" id="KW-0521">NADP</keyword>
<comment type="caution">
    <text evidence="7">The sequence shown here is derived from an EMBL/GenBank/DDBJ whole genome shotgun (WGS) entry which is preliminary data.</text>
</comment>
<keyword evidence="5" id="KW-0560">Oxidoreductase</keyword>
<dbReference type="SUPFAM" id="SSF51395">
    <property type="entry name" value="FMN-linked oxidoreductases"/>
    <property type="match status" value="1"/>
</dbReference>
<dbReference type="Gene3D" id="3.20.20.70">
    <property type="entry name" value="Aldolase class I"/>
    <property type="match status" value="2"/>
</dbReference>
<evidence type="ECO:0000256" key="5">
    <source>
        <dbReference type="ARBA" id="ARBA00023002"/>
    </source>
</evidence>
<dbReference type="InterPro" id="IPR001155">
    <property type="entry name" value="OxRdtase_FMN_N"/>
</dbReference>
<evidence type="ECO:0000256" key="2">
    <source>
        <dbReference type="ARBA" id="ARBA00022630"/>
    </source>
</evidence>
<gene>
    <name evidence="7" type="ORF">CJ255_03170</name>
</gene>
<evidence type="ECO:0000313" key="8">
    <source>
        <dbReference type="Proteomes" id="UP000220527"/>
    </source>
</evidence>
<feature type="domain" description="NADH:flavin oxidoreductase/NADH oxidase N-terminal" evidence="6">
    <location>
        <begin position="3"/>
        <end position="100"/>
    </location>
</feature>
<dbReference type="OrthoDB" id="150035at2"/>